<gene>
    <name evidence="3" type="ORF">SD77_2424</name>
</gene>
<proteinExistence type="predicted"/>
<dbReference type="Gene3D" id="3.30.1180.10">
    <property type="match status" value="1"/>
</dbReference>
<dbReference type="InterPro" id="IPR043168">
    <property type="entry name" value="DegV_C"/>
</dbReference>
<dbReference type="EMBL" id="JXLP01000002">
    <property type="protein sequence ID" value="KIL79970.1"/>
    <property type="molecule type" value="Genomic_DNA"/>
</dbReference>
<dbReference type="InterPro" id="IPR050270">
    <property type="entry name" value="DegV_domain_contain"/>
</dbReference>
<sequence>MQKIKVVTDSTVDLKKEVLDQYGITIVPLTIFIDGKTYLDTVDISPDEFLEKMKEANELPKSSQPSVGRFLEVYDELGKDGSQVLSVHMTGKMSGTVRAAEQAAEMSQTDVTVVDSGYISKALGFQVVEAAKLSEQGVPVEEIVHQLQEIRSQTKLYIVVDTLENLIKGGRIGRAKGFIGSLLNIKPIANLDTGELNPVAKVRSHAQVIKYLSAQIAEEIKGKKVIKIGLMHAEGYELASRLKEKLIEVTGFDDFEIETTTPIISTHTGVGALGLMYWAK</sequence>
<evidence type="ECO:0000256" key="2">
    <source>
        <dbReference type="ARBA" id="ARBA00023121"/>
    </source>
</evidence>
<dbReference type="PANTHER" id="PTHR33434:SF8">
    <property type="entry name" value="DEGV DOMAIN-CONTAINING PROTEIN SPR1019"/>
    <property type="match status" value="1"/>
</dbReference>
<dbReference type="NCBIfam" id="TIGR00762">
    <property type="entry name" value="DegV"/>
    <property type="match status" value="1"/>
</dbReference>
<evidence type="ECO:0000313" key="3">
    <source>
        <dbReference type="EMBL" id="KIL79970.1"/>
    </source>
</evidence>
<keyword evidence="2" id="KW-0446">Lipid-binding</keyword>
<dbReference type="SUPFAM" id="SSF82549">
    <property type="entry name" value="DAK1/DegV-like"/>
    <property type="match status" value="1"/>
</dbReference>
<dbReference type="Pfam" id="PF02645">
    <property type="entry name" value="DegV"/>
    <property type="match status" value="1"/>
</dbReference>
<comment type="caution">
    <text evidence="3">The sequence shown here is derived from an EMBL/GenBank/DDBJ whole genome shotgun (WGS) entry which is preliminary data.</text>
</comment>
<reference evidence="3 4" key="1">
    <citation type="submission" date="2015-01" db="EMBL/GenBank/DDBJ databases">
        <title>Genome Assembly of Bacillus badius MTCC 1458.</title>
        <authorList>
            <person name="Verma A."/>
            <person name="Khatri I."/>
            <person name="Mual P."/>
            <person name="Subramanian S."/>
            <person name="Krishnamurthi S."/>
        </authorList>
    </citation>
    <scope>NUCLEOTIDE SEQUENCE [LARGE SCALE GENOMIC DNA]</scope>
    <source>
        <strain evidence="3 4">MTCC 1458</strain>
    </source>
</reference>
<name>A0ABR5AZ09_BACBA</name>
<evidence type="ECO:0000313" key="4">
    <source>
        <dbReference type="Proteomes" id="UP000031982"/>
    </source>
</evidence>
<organism evidence="3 4">
    <name type="scientific">Bacillus badius</name>
    <dbReference type="NCBI Taxonomy" id="1455"/>
    <lineage>
        <taxon>Bacteria</taxon>
        <taxon>Bacillati</taxon>
        <taxon>Bacillota</taxon>
        <taxon>Bacilli</taxon>
        <taxon>Bacillales</taxon>
        <taxon>Bacillaceae</taxon>
        <taxon>Pseudobacillus</taxon>
    </lineage>
</organism>
<evidence type="ECO:0008006" key="5">
    <source>
        <dbReference type="Google" id="ProtNLM"/>
    </source>
</evidence>
<dbReference type="PROSITE" id="PS51482">
    <property type="entry name" value="DEGV"/>
    <property type="match status" value="1"/>
</dbReference>
<protein>
    <recommendedName>
        <fullName evidence="5">Fatty acid-binding protein DegV</fullName>
    </recommendedName>
</protein>
<accession>A0ABR5AZ09</accession>
<keyword evidence="4" id="KW-1185">Reference proteome</keyword>
<dbReference type="Proteomes" id="UP000031982">
    <property type="component" value="Unassembled WGS sequence"/>
</dbReference>
<evidence type="ECO:0000256" key="1">
    <source>
        <dbReference type="ARBA" id="ARBA00003238"/>
    </source>
</evidence>
<dbReference type="RefSeq" id="WP_041113334.1">
    <property type="nucleotide sequence ID" value="NZ_JARTHD010000004.1"/>
</dbReference>
<comment type="function">
    <text evidence="1">May bind long-chain fatty acids, such as palmitate, and may play a role in lipid transport or fatty acid metabolism.</text>
</comment>
<dbReference type="PANTHER" id="PTHR33434">
    <property type="entry name" value="DEGV DOMAIN-CONTAINING PROTEIN DR_1986-RELATED"/>
    <property type="match status" value="1"/>
</dbReference>
<dbReference type="InterPro" id="IPR003797">
    <property type="entry name" value="DegV"/>
</dbReference>
<dbReference type="Gene3D" id="3.40.50.10170">
    <property type="match status" value="1"/>
</dbReference>